<dbReference type="InterPro" id="IPR023753">
    <property type="entry name" value="FAD/NAD-binding_dom"/>
</dbReference>
<dbReference type="GO" id="GO:0016491">
    <property type="term" value="F:oxidoreductase activity"/>
    <property type="evidence" value="ECO:0007669"/>
    <property type="project" value="UniProtKB-KW"/>
</dbReference>
<dbReference type="OrthoDB" id="2915840at2759"/>
<dbReference type="PANTHER" id="PTHR23023">
    <property type="entry name" value="DIMETHYLANILINE MONOOXYGENASE"/>
    <property type="match status" value="1"/>
</dbReference>
<feature type="domain" description="FAD/NAD(P)-binding" evidence="4">
    <location>
        <begin position="11"/>
        <end position="233"/>
    </location>
</feature>
<name>A0A5C3M2A9_9AGAR</name>
<keyword evidence="2" id="KW-0274">FAD</keyword>
<dbReference type="STRING" id="68775.A0A5C3M2A9"/>
<dbReference type="SUPFAM" id="SSF51905">
    <property type="entry name" value="FAD/NAD(P)-binding domain"/>
    <property type="match status" value="2"/>
</dbReference>
<reference evidence="5 6" key="1">
    <citation type="journal article" date="2019" name="Nat. Ecol. Evol.">
        <title>Megaphylogeny resolves global patterns of mushroom evolution.</title>
        <authorList>
            <person name="Varga T."/>
            <person name="Krizsan K."/>
            <person name="Foldi C."/>
            <person name="Dima B."/>
            <person name="Sanchez-Garcia M."/>
            <person name="Sanchez-Ramirez S."/>
            <person name="Szollosi G.J."/>
            <person name="Szarkandi J.G."/>
            <person name="Papp V."/>
            <person name="Albert L."/>
            <person name="Andreopoulos W."/>
            <person name="Angelini C."/>
            <person name="Antonin V."/>
            <person name="Barry K.W."/>
            <person name="Bougher N.L."/>
            <person name="Buchanan P."/>
            <person name="Buyck B."/>
            <person name="Bense V."/>
            <person name="Catcheside P."/>
            <person name="Chovatia M."/>
            <person name="Cooper J."/>
            <person name="Damon W."/>
            <person name="Desjardin D."/>
            <person name="Finy P."/>
            <person name="Geml J."/>
            <person name="Haridas S."/>
            <person name="Hughes K."/>
            <person name="Justo A."/>
            <person name="Karasinski D."/>
            <person name="Kautmanova I."/>
            <person name="Kiss B."/>
            <person name="Kocsube S."/>
            <person name="Kotiranta H."/>
            <person name="LaButti K.M."/>
            <person name="Lechner B.E."/>
            <person name="Liimatainen K."/>
            <person name="Lipzen A."/>
            <person name="Lukacs Z."/>
            <person name="Mihaltcheva S."/>
            <person name="Morgado L.N."/>
            <person name="Niskanen T."/>
            <person name="Noordeloos M.E."/>
            <person name="Ohm R.A."/>
            <person name="Ortiz-Santana B."/>
            <person name="Ovrebo C."/>
            <person name="Racz N."/>
            <person name="Riley R."/>
            <person name="Savchenko A."/>
            <person name="Shiryaev A."/>
            <person name="Soop K."/>
            <person name="Spirin V."/>
            <person name="Szebenyi C."/>
            <person name="Tomsovsky M."/>
            <person name="Tulloss R.E."/>
            <person name="Uehling J."/>
            <person name="Grigoriev I.V."/>
            <person name="Vagvolgyi C."/>
            <person name="Papp T."/>
            <person name="Martin F.M."/>
            <person name="Miettinen O."/>
            <person name="Hibbett D.S."/>
            <person name="Nagy L.G."/>
        </authorList>
    </citation>
    <scope>NUCLEOTIDE SEQUENCE [LARGE SCALE GENOMIC DNA]</scope>
    <source>
        <strain evidence="5 6">CBS 166.37</strain>
    </source>
</reference>
<evidence type="ECO:0000313" key="5">
    <source>
        <dbReference type="EMBL" id="TFK38927.1"/>
    </source>
</evidence>
<organism evidence="5 6">
    <name type="scientific">Crucibulum laeve</name>
    <dbReference type="NCBI Taxonomy" id="68775"/>
    <lineage>
        <taxon>Eukaryota</taxon>
        <taxon>Fungi</taxon>
        <taxon>Dikarya</taxon>
        <taxon>Basidiomycota</taxon>
        <taxon>Agaricomycotina</taxon>
        <taxon>Agaricomycetes</taxon>
        <taxon>Agaricomycetidae</taxon>
        <taxon>Agaricales</taxon>
        <taxon>Agaricineae</taxon>
        <taxon>Nidulariaceae</taxon>
        <taxon>Crucibulum</taxon>
    </lineage>
</organism>
<protein>
    <submittedName>
        <fullName evidence="5">FAD/NAD-P-binding domain-containing protein</fullName>
    </submittedName>
</protein>
<keyword evidence="6" id="KW-1185">Reference proteome</keyword>
<keyword evidence="1" id="KW-0285">Flavoprotein</keyword>
<keyword evidence="3" id="KW-0560">Oxidoreductase</keyword>
<dbReference type="PRINTS" id="PR00411">
    <property type="entry name" value="PNDRDTASEI"/>
</dbReference>
<gene>
    <name evidence="5" type="ORF">BDQ12DRAFT_650535</name>
</gene>
<dbReference type="AlphaFoldDB" id="A0A5C3M2A9"/>
<dbReference type="EMBL" id="ML213601">
    <property type="protein sequence ID" value="TFK38927.1"/>
    <property type="molecule type" value="Genomic_DNA"/>
</dbReference>
<evidence type="ECO:0000256" key="3">
    <source>
        <dbReference type="ARBA" id="ARBA00023002"/>
    </source>
</evidence>
<dbReference type="InterPro" id="IPR036188">
    <property type="entry name" value="FAD/NAD-bd_sf"/>
</dbReference>
<accession>A0A5C3M2A9</accession>
<evidence type="ECO:0000313" key="6">
    <source>
        <dbReference type="Proteomes" id="UP000308652"/>
    </source>
</evidence>
<evidence type="ECO:0000256" key="2">
    <source>
        <dbReference type="ARBA" id="ARBA00022827"/>
    </source>
</evidence>
<evidence type="ECO:0000256" key="1">
    <source>
        <dbReference type="ARBA" id="ARBA00022630"/>
    </source>
</evidence>
<evidence type="ECO:0000259" key="4">
    <source>
        <dbReference type="Pfam" id="PF07992"/>
    </source>
</evidence>
<dbReference type="Proteomes" id="UP000308652">
    <property type="component" value="Unassembled WGS sequence"/>
</dbReference>
<dbReference type="Pfam" id="PF07992">
    <property type="entry name" value="Pyr_redox_2"/>
    <property type="match status" value="1"/>
</dbReference>
<sequence length="567" mass="63288">MSSILDEPIGIIGAGAAGLITAHVLLQDGFTNVQLVTRDETVGGIWAKERIYPGLNLNNVHGEFRFSPLEMRAPENAEATGGRLSGEIMAEYMTTFAQKLIKDRVRFNAEVLDIRRGAEARWTVSVENTKTGIREDLVFARIVVCTGGCSTPKIPETLSQKSAEQARFRGMVLHSTEFGMQVHDILAKVKPMQSGGADTGSVVIVGGGKSAQDMSSYLANEGRKVTVVYETADAFLASPKPLPPFLRKGRLFSTLSPHIELRTRLERFFHTTWLGSKIVNFVWKMLVKDSFKAYGIPEDSPLRNTASLYWDTRTNDDGVVRDNSYQSLVKAGKIQLVTPARALAYKEDGRSLLLSNGQSLSADVVILATGYTSSWCKIFDEQTEKEVGLDKVPPQAAVSDTWDHYLTLRNRPTPHSGEDAWSTAIYRGIVPAKNIHKRDFAVNGAMFTTNNGYAFELCAHWISSYFLGDKMRIAETPEAAMADCQRQTAWWRKRFPGIFGYVNQSYSAAIQFWSWPQAMDQLLEDMYLPSMRSGGNWLTWPFQVIDLKEIATLGEERRVRRLAEQTA</sequence>
<proteinExistence type="predicted"/>
<dbReference type="Gene3D" id="3.50.50.60">
    <property type="entry name" value="FAD/NAD(P)-binding domain"/>
    <property type="match status" value="2"/>
</dbReference>
<dbReference type="InterPro" id="IPR050346">
    <property type="entry name" value="FMO-like"/>
</dbReference>